<sequence>MPLLHRLEPLTRSPELDPSCIAPCLNLPAKGQLSLTASTFNDTSSFLTFLLPSNTFSFSSSFTSPSSIIMSAVYPPGGTIVQSLKRTFADVPVDEANGNAVSTVEFLEASESLTTIFDAIGGVAFGPVKKDILGNVEKLRARHAAAPAESATVQDLVRNELKTGKHTATEGCLWLIRGLDFTKQGLEHNVQNPSVELSDSFRDAYGNTLKPHHSFMVKPIFSAAMSAVPYRKDFYAKLGDNPEKVQADLEAYLASFSKVVAILKEFINSKEAKW</sequence>
<evidence type="ECO:0000313" key="4">
    <source>
        <dbReference type="Proteomes" id="UP000321331"/>
    </source>
</evidence>
<dbReference type="AlphaFoldDB" id="A0A5C6TDF8"/>
<dbReference type="Pfam" id="PF08718">
    <property type="entry name" value="GLTP"/>
    <property type="match status" value="1"/>
</dbReference>
<dbReference type="PANTHER" id="PTHR10219:SF25">
    <property type="entry name" value="PLECKSTRIN HOMOLOGY DOMAIN-CONTAINING FAMILY A MEMBER 8"/>
    <property type="match status" value="1"/>
</dbReference>
<keyword evidence="1" id="KW-0813">Transport</keyword>
<dbReference type="FunFam" id="1.10.3520.10:FF:000001">
    <property type="entry name" value="Pleckstrin domain-containing family A member 8"/>
    <property type="match status" value="1"/>
</dbReference>
<dbReference type="GO" id="GO:0016020">
    <property type="term" value="C:membrane"/>
    <property type="evidence" value="ECO:0007669"/>
    <property type="project" value="TreeGrafter"/>
</dbReference>
<proteinExistence type="predicted"/>
<protein>
    <recommendedName>
        <fullName evidence="2">Glycolipid transfer protein domain-containing protein</fullName>
    </recommendedName>
</protein>
<accession>A0A5C6TDF8</accession>
<gene>
    <name evidence="3" type="ORF">FocTR4_00003728</name>
</gene>
<dbReference type="SUPFAM" id="SSF110004">
    <property type="entry name" value="Glycolipid transfer protein, GLTP"/>
    <property type="match status" value="1"/>
</dbReference>
<dbReference type="EMBL" id="VMNF01000005">
    <property type="protein sequence ID" value="TXC08108.1"/>
    <property type="molecule type" value="Genomic_DNA"/>
</dbReference>
<comment type="caution">
    <text evidence="3">The sequence shown here is derived from an EMBL/GenBank/DDBJ whole genome shotgun (WGS) entry which is preliminary data.</text>
</comment>
<evidence type="ECO:0000259" key="2">
    <source>
        <dbReference type="Pfam" id="PF08718"/>
    </source>
</evidence>
<dbReference type="InterPro" id="IPR036497">
    <property type="entry name" value="GLTP_sf"/>
</dbReference>
<evidence type="ECO:0000256" key="1">
    <source>
        <dbReference type="ARBA" id="ARBA00022448"/>
    </source>
</evidence>
<dbReference type="PANTHER" id="PTHR10219">
    <property type="entry name" value="GLYCOLIPID TRANSFER PROTEIN-RELATED"/>
    <property type="match status" value="1"/>
</dbReference>
<reference evidence="3 4" key="1">
    <citation type="submission" date="2019-07" db="EMBL/GenBank/DDBJ databases">
        <title>The First High-Quality Draft Genome Sequence of the Causal Agent of the Current Panama Disease Epidemic.</title>
        <authorList>
            <person name="Warmington R.J."/>
            <person name="Kay W."/>
            <person name="Jeffries A."/>
            <person name="Bebber D."/>
            <person name="Moore K."/>
            <person name="Studholme D.J."/>
        </authorList>
    </citation>
    <scope>NUCLEOTIDE SEQUENCE [LARGE SCALE GENOMIC DNA]</scope>
    <source>
        <strain evidence="3 4">TR4</strain>
    </source>
</reference>
<dbReference type="GO" id="GO:1902388">
    <property type="term" value="F:ceramide 1-phosphate transfer activity"/>
    <property type="evidence" value="ECO:0007669"/>
    <property type="project" value="TreeGrafter"/>
</dbReference>
<evidence type="ECO:0000313" key="3">
    <source>
        <dbReference type="EMBL" id="TXC08108.1"/>
    </source>
</evidence>
<dbReference type="InterPro" id="IPR014830">
    <property type="entry name" value="Glycolipid_transfer_prot_dom"/>
</dbReference>
<dbReference type="Proteomes" id="UP000321331">
    <property type="component" value="Unassembled WGS sequence"/>
</dbReference>
<name>A0A5C6TDF8_FUSOC</name>
<dbReference type="Gene3D" id="1.10.3520.10">
    <property type="entry name" value="Glycolipid transfer protein"/>
    <property type="match status" value="1"/>
</dbReference>
<organism evidence="3 4">
    <name type="scientific">Fusarium oxysporum f. sp. cubense</name>
    <dbReference type="NCBI Taxonomy" id="61366"/>
    <lineage>
        <taxon>Eukaryota</taxon>
        <taxon>Fungi</taxon>
        <taxon>Dikarya</taxon>
        <taxon>Ascomycota</taxon>
        <taxon>Pezizomycotina</taxon>
        <taxon>Sordariomycetes</taxon>
        <taxon>Hypocreomycetidae</taxon>
        <taxon>Hypocreales</taxon>
        <taxon>Nectriaceae</taxon>
        <taxon>Fusarium</taxon>
        <taxon>Fusarium oxysporum species complex</taxon>
    </lineage>
</organism>
<feature type="domain" description="Glycolipid transfer protein" evidence="2">
    <location>
        <begin position="101"/>
        <end position="239"/>
    </location>
</feature>
<dbReference type="GO" id="GO:1902387">
    <property type="term" value="F:ceramide 1-phosphate binding"/>
    <property type="evidence" value="ECO:0007669"/>
    <property type="project" value="TreeGrafter"/>
</dbReference>
<dbReference type="GO" id="GO:0005829">
    <property type="term" value="C:cytosol"/>
    <property type="evidence" value="ECO:0007669"/>
    <property type="project" value="TreeGrafter"/>
</dbReference>